<proteinExistence type="predicted"/>
<protein>
    <submittedName>
        <fullName evidence="2">Uncharacterized protein</fullName>
    </submittedName>
</protein>
<reference evidence="3" key="1">
    <citation type="journal article" date="2023" name="Arch. Microbiol.">
        <title>Desulfoferula mesophilus gen. nov. sp. nov., a mesophilic sulfate-reducing bacterium isolated from a brackish lake sediment.</title>
        <authorList>
            <person name="Watanabe T."/>
            <person name="Yabe T."/>
            <person name="Tsuji J.M."/>
            <person name="Fukui M."/>
        </authorList>
    </citation>
    <scope>NUCLEOTIDE SEQUENCE [LARGE SCALE GENOMIC DNA]</scope>
    <source>
        <strain evidence="3">12FAK</strain>
    </source>
</reference>
<dbReference type="RefSeq" id="WP_338599548.1">
    <property type="nucleotide sequence ID" value="NZ_AP028679.1"/>
</dbReference>
<keyword evidence="3" id="KW-1185">Reference proteome</keyword>
<accession>A0AAU9EJD9</accession>
<dbReference type="KEGG" id="dmp:FAK_23800"/>
<evidence type="ECO:0000256" key="1">
    <source>
        <dbReference type="SAM" id="MobiDB-lite"/>
    </source>
</evidence>
<feature type="region of interest" description="Disordered" evidence="1">
    <location>
        <begin position="22"/>
        <end position="44"/>
    </location>
</feature>
<evidence type="ECO:0000313" key="3">
    <source>
        <dbReference type="Proteomes" id="UP001366166"/>
    </source>
</evidence>
<dbReference type="Proteomes" id="UP001366166">
    <property type="component" value="Chromosome"/>
</dbReference>
<dbReference type="AlphaFoldDB" id="A0AAU9EJD9"/>
<gene>
    <name evidence="2" type="ORF">FAK_23800</name>
</gene>
<evidence type="ECO:0000313" key="2">
    <source>
        <dbReference type="EMBL" id="BEQ15314.1"/>
    </source>
</evidence>
<name>A0AAU9EJD9_9BACT</name>
<organism evidence="2 3">
    <name type="scientific">Desulfoferula mesophila</name>
    <dbReference type="NCBI Taxonomy" id="3058419"/>
    <lineage>
        <taxon>Bacteria</taxon>
        <taxon>Pseudomonadati</taxon>
        <taxon>Thermodesulfobacteriota</taxon>
        <taxon>Desulfarculia</taxon>
        <taxon>Desulfarculales</taxon>
        <taxon>Desulfarculaceae</taxon>
        <taxon>Desulfoferula</taxon>
    </lineage>
</organism>
<dbReference type="EMBL" id="AP028679">
    <property type="protein sequence ID" value="BEQ15314.1"/>
    <property type="molecule type" value="Genomic_DNA"/>
</dbReference>
<sequence>MGWSDLLPALVTGGTALLGGLASGDSLTGSPPQPGKKSVQPSTAEGQQLLASLQNDILRAKPMNLSVKGVNIPILDPFMKAKARTAKNLMAGEVDGTPGDGGLLGRLAWPIGAAANLLGDVDSSMIDLGDWSNDESGAYDPTGYDWTDLIWKGL</sequence>